<comment type="catalytic activity">
    <reaction evidence="11">
        <text>ATP + H2O = ADP + phosphate + H(+)</text>
        <dbReference type="Rhea" id="RHEA:13065"/>
        <dbReference type="ChEBI" id="CHEBI:15377"/>
        <dbReference type="ChEBI" id="CHEBI:15378"/>
        <dbReference type="ChEBI" id="CHEBI:30616"/>
        <dbReference type="ChEBI" id="CHEBI:43474"/>
        <dbReference type="ChEBI" id="CHEBI:456216"/>
        <dbReference type="EC" id="5.6.2.4"/>
    </reaction>
</comment>
<dbReference type="Proteomes" id="UP000017938">
    <property type="component" value="Unassembled WGS sequence"/>
</dbReference>
<dbReference type="GO" id="GO:0005829">
    <property type="term" value="C:cytosol"/>
    <property type="evidence" value="ECO:0007669"/>
    <property type="project" value="TreeGrafter"/>
</dbReference>
<evidence type="ECO:0000313" key="16">
    <source>
        <dbReference type="Proteomes" id="UP000017938"/>
    </source>
</evidence>
<dbReference type="GO" id="GO:0005524">
    <property type="term" value="F:ATP binding"/>
    <property type="evidence" value="ECO:0007669"/>
    <property type="project" value="UniProtKB-UniRule"/>
</dbReference>
<keyword evidence="7" id="KW-0413">Isomerase</keyword>
<evidence type="ECO:0000256" key="8">
    <source>
        <dbReference type="ARBA" id="ARBA00034617"/>
    </source>
</evidence>
<reference evidence="15" key="1">
    <citation type="submission" date="2012-11" db="EMBL/GenBank/DDBJ databases">
        <title>Dependencies among metagenomic species, viruses, plasmids and units of genetic variation.</title>
        <authorList>
            <person name="Nielsen H.B."/>
            <person name="Almeida M."/>
            <person name="Juncker A.S."/>
            <person name="Rasmussen S."/>
            <person name="Li J."/>
            <person name="Sunagawa S."/>
            <person name="Plichta D."/>
            <person name="Gautier L."/>
            <person name="Le Chatelier E."/>
            <person name="Peletier E."/>
            <person name="Bonde I."/>
            <person name="Nielsen T."/>
            <person name="Manichanh C."/>
            <person name="Arumugam M."/>
            <person name="Batto J."/>
            <person name="Santos M.B.Q.D."/>
            <person name="Blom N."/>
            <person name="Borruel N."/>
            <person name="Burgdorf K.S."/>
            <person name="Boumezbeur F."/>
            <person name="Casellas F."/>
            <person name="Dore J."/>
            <person name="Guarner F."/>
            <person name="Hansen T."/>
            <person name="Hildebrand F."/>
            <person name="Kaas R.S."/>
            <person name="Kennedy S."/>
            <person name="Kristiansen K."/>
            <person name="Kultima J.R."/>
            <person name="Leonard P."/>
            <person name="Levenez F."/>
            <person name="Lund O."/>
            <person name="Moumen B."/>
            <person name="Le Paslier D."/>
            <person name="Pons N."/>
            <person name="Pedersen O."/>
            <person name="Prifti E."/>
            <person name="Qin J."/>
            <person name="Raes J."/>
            <person name="Tap J."/>
            <person name="Tims S."/>
            <person name="Ussery D.W."/>
            <person name="Yamada T."/>
            <person name="MetaHit consortium"/>
            <person name="Renault P."/>
            <person name="Sicheritz-Ponten T."/>
            <person name="Bork P."/>
            <person name="Wang J."/>
            <person name="Brunak S."/>
            <person name="Ehrlich S.D."/>
        </authorList>
    </citation>
    <scope>NUCLEOTIDE SEQUENCE [LARGE SCALE GENOMIC DNA]</scope>
</reference>
<evidence type="ECO:0000313" key="15">
    <source>
        <dbReference type="EMBL" id="CDC75808.1"/>
    </source>
</evidence>
<dbReference type="InterPro" id="IPR014017">
    <property type="entry name" value="DNA_helicase_UvrD-like_C"/>
</dbReference>
<evidence type="ECO:0000256" key="12">
    <source>
        <dbReference type="PROSITE-ProRule" id="PRU00560"/>
    </source>
</evidence>
<dbReference type="GO" id="GO:0033202">
    <property type="term" value="C:DNA helicase complex"/>
    <property type="evidence" value="ECO:0007669"/>
    <property type="project" value="TreeGrafter"/>
</dbReference>
<dbReference type="InterPro" id="IPR000212">
    <property type="entry name" value="DNA_helicase_UvrD/REP"/>
</dbReference>
<keyword evidence="2 12" id="KW-0547">Nucleotide-binding</keyword>
<dbReference type="GO" id="GO:0009314">
    <property type="term" value="P:response to radiation"/>
    <property type="evidence" value="ECO:0007669"/>
    <property type="project" value="UniProtKB-ARBA"/>
</dbReference>
<dbReference type="Pfam" id="PF21196">
    <property type="entry name" value="PcrA_UvrD_tudor"/>
    <property type="match status" value="1"/>
</dbReference>
<dbReference type="GO" id="GO:0000725">
    <property type="term" value="P:recombinational repair"/>
    <property type="evidence" value="ECO:0007669"/>
    <property type="project" value="TreeGrafter"/>
</dbReference>
<name>R6TQS7_9BACT</name>
<feature type="domain" description="UvrD-like helicase ATP-binding" evidence="13">
    <location>
        <begin position="25"/>
        <end position="347"/>
    </location>
</feature>
<dbReference type="InterPro" id="IPR013986">
    <property type="entry name" value="DExx_box_DNA_helicase_dom_sf"/>
</dbReference>
<evidence type="ECO:0000259" key="13">
    <source>
        <dbReference type="PROSITE" id="PS51198"/>
    </source>
</evidence>
<keyword evidence="6" id="KW-0238">DNA-binding</keyword>
<accession>R6TQS7</accession>
<dbReference type="GO" id="GO:0043138">
    <property type="term" value="F:3'-5' DNA helicase activity"/>
    <property type="evidence" value="ECO:0007669"/>
    <property type="project" value="UniProtKB-EC"/>
</dbReference>
<comment type="caution">
    <text evidence="15">The sequence shown here is derived from an EMBL/GenBank/DDBJ whole genome shotgun (WGS) entry which is preliminary data.</text>
</comment>
<organism evidence="15 16">
    <name type="scientific">Candidatus Colimorpha enterica</name>
    <dbReference type="NCBI Taxonomy" id="3083063"/>
    <lineage>
        <taxon>Bacteria</taxon>
        <taxon>Pseudomonadati</taxon>
        <taxon>Bacteroidota</taxon>
        <taxon>Bacteroidia</taxon>
        <taxon>Bacteroidales</taxon>
        <taxon>Candidatus Colimorpha</taxon>
    </lineage>
</organism>
<evidence type="ECO:0000259" key="14">
    <source>
        <dbReference type="PROSITE" id="PS51217"/>
    </source>
</evidence>
<dbReference type="Pfam" id="PF13361">
    <property type="entry name" value="UvrD_C"/>
    <property type="match status" value="1"/>
</dbReference>
<evidence type="ECO:0000256" key="7">
    <source>
        <dbReference type="ARBA" id="ARBA00023235"/>
    </source>
</evidence>
<evidence type="ECO:0000256" key="3">
    <source>
        <dbReference type="ARBA" id="ARBA00022801"/>
    </source>
</evidence>
<dbReference type="CDD" id="cd17932">
    <property type="entry name" value="DEXQc_UvrD"/>
    <property type="match status" value="1"/>
</dbReference>
<protein>
    <recommendedName>
        <fullName evidence="9">DNA 3'-5' helicase</fullName>
        <ecNumber evidence="9">5.6.2.4</ecNumber>
    </recommendedName>
    <alternativeName>
        <fullName evidence="10">DNA 3'-5' helicase II</fullName>
    </alternativeName>
</protein>
<dbReference type="STRING" id="1263015.BN580_01964"/>
<dbReference type="InterPro" id="IPR014016">
    <property type="entry name" value="UvrD-like_ATP-bd"/>
</dbReference>
<gene>
    <name evidence="15" type="ORF">BN580_01964</name>
</gene>
<dbReference type="FunFam" id="1.10.10.160:FF:000001">
    <property type="entry name" value="ATP-dependent DNA helicase"/>
    <property type="match status" value="1"/>
</dbReference>
<feature type="binding site" evidence="12">
    <location>
        <begin position="46"/>
        <end position="53"/>
    </location>
    <ligand>
        <name>ATP</name>
        <dbReference type="ChEBI" id="CHEBI:30616"/>
    </ligand>
</feature>
<evidence type="ECO:0000256" key="1">
    <source>
        <dbReference type="ARBA" id="ARBA00009922"/>
    </source>
</evidence>
<keyword evidence="3 12" id="KW-0378">Hydrolase</keyword>
<dbReference type="SUPFAM" id="SSF52540">
    <property type="entry name" value="P-loop containing nucleoside triphosphate hydrolases"/>
    <property type="match status" value="1"/>
</dbReference>
<evidence type="ECO:0000256" key="5">
    <source>
        <dbReference type="ARBA" id="ARBA00022840"/>
    </source>
</evidence>
<sequence length="797" mass="90756">MGITNMKTEERFIRAKRALFDKLYDSLNDRQREAVFSVNGPLLVLAGAGTGKTTVLVNRIAYLIRYGNAYFSERIPSGMNDAEAERLEAATSLSKEEIGDILSEYVTDPCPPWAILCITFTNKAANEMKTRLASAVGQEYADDIWAGTFHSVCVRLLRKYGERIGYPRGFTIYDTDDSKRLLVSCMHDLQIDDKKFPPKSILSQISSLKNNLKTPQTFSTEIGSDFRLSQIASIYTLYQKKLTDANALDFDDIIMQTVRLLDEDDEVRGFCQKRFRYVSVDEFQDTNYAQLRLVELLSGLYRNLMVVGDDDQSIYKFRGATIENILNFDREYKDAKVVRLEQNYRSTSYILDAANGVIKNNQGRHAKQLFSERGEGEKIVVKKCDTQNDEAKYIINKIMDMVIREKRKYSDFAVLYRMNAQSNTLESFFSRSGIPHRVIGGQRFYDRKEIRDIMAYLAVINNPADDLRLRRIINEPKRKIGDKTVADIEYLAQLHGESMFSVMKSASKYPQICKSAPKLKDFVGVIESLREISADSPLSVLFEKTIDMTGYRAMLIAGGNEEADRLRNVEELISNAVEFEKTHEEGTATLENFLEEVALITDIDNYDNENNAVVLMTIHSAKGLEFPVVFLPGFEEGIFPGTQTTAFPDELEEERRLAYVAITRAKDRLFCIHVRERLMFGRTQFNQPSRFVAEIPENCVEVDETKKPAEEPRKQTRKKTVISKEFFTQPALRATAGNKSFERFKIGDKVTHAAFGEGVIMSAREMGTDVLYEIAFETVGTKKLMATFAKLKRAAKN</sequence>
<keyword evidence="4 12" id="KW-0347">Helicase</keyword>
<dbReference type="PROSITE" id="PS51198">
    <property type="entry name" value="UVRD_HELICASE_ATP_BIND"/>
    <property type="match status" value="1"/>
</dbReference>
<keyword evidence="5 12" id="KW-0067">ATP-binding</keyword>
<evidence type="ECO:0000256" key="4">
    <source>
        <dbReference type="ARBA" id="ARBA00022806"/>
    </source>
</evidence>
<dbReference type="AlphaFoldDB" id="R6TQS7"/>
<evidence type="ECO:0000256" key="9">
    <source>
        <dbReference type="ARBA" id="ARBA00034808"/>
    </source>
</evidence>
<evidence type="ECO:0000256" key="11">
    <source>
        <dbReference type="ARBA" id="ARBA00048988"/>
    </source>
</evidence>
<evidence type="ECO:0000256" key="10">
    <source>
        <dbReference type="ARBA" id="ARBA00034923"/>
    </source>
</evidence>
<dbReference type="PROSITE" id="PS51217">
    <property type="entry name" value="UVRD_HELICASE_CTER"/>
    <property type="match status" value="1"/>
</dbReference>
<dbReference type="PANTHER" id="PTHR11070:SF2">
    <property type="entry name" value="ATP-DEPENDENT DNA HELICASE SRS2"/>
    <property type="match status" value="1"/>
</dbReference>
<dbReference type="GO" id="GO:0016887">
    <property type="term" value="F:ATP hydrolysis activity"/>
    <property type="evidence" value="ECO:0007669"/>
    <property type="project" value="RHEA"/>
</dbReference>
<comment type="similarity">
    <text evidence="1">Belongs to the helicase family. UvrD subfamily.</text>
</comment>
<dbReference type="EMBL" id="CBFW010000322">
    <property type="protein sequence ID" value="CDC75808.1"/>
    <property type="molecule type" value="Genomic_DNA"/>
</dbReference>
<dbReference type="CDD" id="cd18807">
    <property type="entry name" value="SF1_C_UvrD"/>
    <property type="match status" value="1"/>
</dbReference>
<evidence type="ECO:0000256" key="2">
    <source>
        <dbReference type="ARBA" id="ARBA00022741"/>
    </source>
</evidence>
<dbReference type="Gene3D" id="1.10.10.160">
    <property type="match status" value="1"/>
</dbReference>
<dbReference type="PANTHER" id="PTHR11070">
    <property type="entry name" value="UVRD / RECB / PCRA DNA HELICASE FAMILY MEMBER"/>
    <property type="match status" value="1"/>
</dbReference>
<dbReference type="EC" id="5.6.2.4" evidence="9"/>
<dbReference type="Pfam" id="PF00580">
    <property type="entry name" value="UvrD-helicase"/>
    <property type="match status" value="1"/>
</dbReference>
<dbReference type="Gene3D" id="1.10.486.10">
    <property type="entry name" value="PCRA, domain 4"/>
    <property type="match status" value="1"/>
</dbReference>
<feature type="domain" description="UvrD-like helicase C-terminal" evidence="14">
    <location>
        <begin position="348"/>
        <end position="623"/>
    </location>
</feature>
<dbReference type="Gene3D" id="3.40.50.300">
    <property type="entry name" value="P-loop containing nucleotide triphosphate hydrolases"/>
    <property type="match status" value="3"/>
</dbReference>
<evidence type="ECO:0000256" key="6">
    <source>
        <dbReference type="ARBA" id="ARBA00023125"/>
    </source>
</evidence>
<dbReference type="InterPro" id="IPR027417">
    <property type="entry name" value="P-loop_NTPase"/>
</dbReference>
<dbReference type="FunFam" id="1.10.486.10:FF:000003">
    <property type="entry name" value="ATP-dependent DNA helicase"/>
    <property type="match status" value="1"/>
</dbReference>
<dbReference type="GO" id="GO:0003677">
    <property type="term" value="F:DNA binding"/>
    <property type="evidence" value="ECO:0007669"/>
    <property type="project" value="UniProtKB-KW"/>
</dbReference>
<comment type="catalytic activity">
    <reaction evidence="8">
        <text>Couples ATP hydrolysis with the unwinding of duplex DNA by translocating in the 3'-5' direction.</text>
        <dbReference type="EC" id="5.6.2.4"/>
    </reaction>
</comment>
<proteinExistence type="inferred from homology"/>